<feature type="transmembrane region" description="Helical" evidence="1">
    <location>
        <begin position="231"/>
        <end position="253"/>
    </location>
</feature>
<proteinExistence type="predicted"/>
<dbReference type="EMBL" id="CP147251">
    <property type="protein sequence ID" value="WYJ75911.1"/>
    <property type="molecule type" value="Genomic_DNA"/>
</dbReference>
<dbReference type="PANTHER" id="PTHR37305:SF1">
    <property type="entry name" value="MEMBRANE PROTEIN"/>
    <property type="match status" value="1"/>
</dbReference>
<dbReference type="Pfam" id="PF12730">
    <property type="entry name" value="ABC2_membrane_4"/>
    <property type="match status" value="1"/>
</dbReference>
<accession>A0ABZ2SL98</accession>
<dbReference type="Proteomes" id="UP000664701">
    <property type="component" value="Chromosome"/>
</dbReference>
<feature type="transmembrane region" description="Helical" evidence="1">
    <location>
        <begin position="149"/>
        <end position="171"/>
    </location>
</feature>
<evidence type="ECO:0000313" key="3">
    <source>
        <dbReference type="Proteomes" id="UP000664701"/>
    </source>
</evidence>
<feature type="transmembrane region" description="Helical" evidence="1">
    <location>
        <begin position="183"/>
        <end position="202"/>
    </location>
</feature>
<dbReference type="RefSeq" id="WP_207941978.1">
    <property type="nucleotide sequence ID" value="NZ_CP147251.1"/>
</dbReference>
<keyword evidence="1" id="KW-1133">Transmembrane helix</keyword>
<sequence length="259" mass="29153">MSRLLVAEKIKLIHSKKLLFILILCILTPLLEGINSFFLVENGNSLELTTDVVINGATGILMAKKNSFVLFTIFAIFISFSVGEEFQNGTIRNALSLGVSREKVYLSKFLTVIFIILLSLFIMTTLGIGIFSLLFGFGHNPVSFNYYSYAFYTLVVQLFILLANSSIYLMIAFGSRHIGVSMIYCLSYTVIMGFLPGLFYKIPQLTFLVDWVVQTHLLYKDFTQLATIDQYPMILLVAISTIVLSFLVGVLLFHKTDIK</sequence>
<keyword evidence="1" id="KW-0472">Membrane</keyword>
<evidence type="ECO:0000256" key="1">
    <source>
        <dbReference type="SAM" id="Phobius"/>
    </source>
</evidence>
<gene>
    <name evidence="2" type="ORF">DOK78_000499</name>
</gene>
<keyword evidence="3" id="KW-1185">Reference proteome</keyword>
<name>A0ABZ2SL98_9ENTE</name>
<dbReference type="PANTHER" id="PTHR37305">
    <property type="entry name" value="INTEGRAL MEMBRANE PROTEIN-RELATED"/>
    <property type="match status" value="1"/>
</dbReference>
<feature type="transmembrane region" description="Helical" evidence="1">
    <location>
        <begin position="109"/>
        <end position="137"/>
    </location>
</feature>
<keyword evidence="1" id="KW-0812">Transmembrane</keyword>
<organism evidence="2 3">
    <name type="scientific">Candidatus Enterococcus lowellii</name>
    <dbReference type="NCBI Taxonomy" id="2230877"/>
    <lineage>
        <taxon>Bacteria</taxon>
        <taxon>Bacillati</taxon>
        <taxon>Bacillota</taxon>
        <taxon>Bacilli</taxon>
        <taxon>Lactobacillales</taxon>
        <taxon>Enterococcaceae</taxon>
        <taxon>Enterococcus</taxon>
    </lineage>
</organism>
<protein>
    <submittedName>
        <fullName evidence="2">ABC-2 type transport system permease</fullName>
    </submittedName>
</protein>
<evidence type="ECO:0000313" key="2">
    <source>
        <dbReference type="EMBL" id="WYJ75911.1"/>
    </source>
</evidence>
<reference evidence="2 3" key="1">
    <citation type="submission" date="2024-03" db="EMBL/GenBank/DDBJ databases">
        <title>The Genome Sequence of Enterococcus sp. DIV2402.</title>
        <authorList>
            <consortium name="The Broad Institute Genomics Platform"/>
            <consortium name="The Broad Institute Microbial Omics Core"/>
            <consortium name="The Broad Institute Genomic Center for Infectious Diseases"/>
            <person name="Earl A."/>
            <person name="Manson A."/>
            <person name="Gilmore M."/>
            <person name="Schwartman J."/>
            <person name="Shea T."/>
            <person name="Abouelleil A."/>
            <person name="Cao P."/>
            <person name="Chapman S."/>
            <person name="Cusick C."/>
            <person name="Young S."/>
            <person name="Neafsey D."/>
            <person name="Nusbaum C."/>
            <person name="Birren B."/>
        </authorList>
    </citation>
    <scope>NUCLEOTIDE SEQUENCE [LARGE SCALE GENOMIC DNA]</scope>
    <source>
        <strain evidence="2 3">DIV2402</strain>
    </source>
</reference>
<feature type="transmembrane region" description="Helical" evidence="1">
    <location>
        <begin position="68"/>
        <end position="88"/>
    </location>
</feature>